<gene>
    <name evidence="1" type="ORF">S12H4_39148</name>
</gene>
<name>X1SYC4_9ZZZZ</name>
<protein>
    <submittedName>
        <fullName evidence="1">Uncharacterized protein</fullName>
    </submittedName>
</protein>
<dbReference type="EMBL" id="BARW01023634">
    <property type="protein sequence ID" value="GAI97943.1"/>
    <property type="molecule type" value="Genomic_DNA"/>
</dbReference>
<sequence length="78" mass="9057">MRNQGWLQDGTLVKDDELYLDGEVLKVKDHITGEVREPTEAETEQFYHQPTRDPLAEIDKLKADYNTLKGKVDILEKK</sequence>
<evidence type="ECO:0000313" key="1">
    <source>
        <dbReference type="EMBL" id="GAI97943.1"/>
    </source>
</evidence>
<organism evidence="1">
    <name type="scientific">marine sediment metagenome</name>
    <dbReference type="NCBI Taxonomy" id="412755"/>
    <lineage>
        <taxon>unclassified sequences</taxon>
        <taxon>metagenomes</taxon>
        <taxon>ecological metagenomes</taxon>
    </lineage>
</organism>
<accession>X1SYC4</accession>
<proteinExistence type="predicted"/>
<reference evidence="1" key="1">
    <citation type="journal article" date="2014" name="Front. Microbiol.">
        <title>High frequency of phylogenetically diverse reductive dehalogenase-homologous genes in deep subseafloor sedimentary metagenomes.</title>
        <authorList>
            <person name="Kawai M."/>
            <person name="Futagami T."/>
            <person name="Toyoda A."/>
            <person name="Takaki Y."/>
            <person name="Nishi S."/>
            <person name="Hori S."/>
            <person name="Arai W."/>
            <person name="Tsubouchi T."/>
            <person name="Morono Y."/>
            <person name="Uchiyama I."/>
            <person name="Ito T."/>
            <person name="Fujiyama A."/>
            <person name="Inagaki F."/>
            <person name="Takami H."/>
        </authorList>
    </citation>
    <scope>NUCLEOTIDE SEQUENCE</scope>
    <source>
        <strain evidence="1">Expedition CK06-06</strain>
    </source>
</reference>
<comment type="caution">
    <text evidence="1">The sequence shown here is derived from an EMBL/GenBank/DDBJ whole genome shotgun (WGS) entry which is preliminary data.</text>
</comment>
<dbReference type="AlphaFoldDB" id="X1SYC4"/>